<gene>
    <name evidence="2" type="ORF">Scinn_71050</name>
</gene>
<dbReference type="GeneID" id="86959070"/>
<accession>A0ABQ3NY40</accession>
<keyword evidence="1" id="KW-0472">Membrane</keyword>
<feature type="transmembrane region" description="Helical" evidence="1">
    <location>
        <begin position="14"/>
        <end position="34"/>
    </location>
</feature>
<name>A0ABQ3NY40_STRVG</name>
<evidence type="ECO:0000256" key="1">
    <source>
        <dbReference type="SAM" id="Phobius"/>
    </source>
</evidence>
<organism evidence="2 3">
    <name type="scientific">Streptomyces virginiae</name>
    <name type="common">Streptomyces cinnamonensis</name>
    <dbReference type="NCBI Taxonomy" id="1961"/>
    <lineage>
        <taxon>Bacteria</taxon>
        <taxon>Bacillati</taxon>
        <taxon>Actinomycetota</taxon>
        <taxon>Actinomycetes</taxon>
        <taxon>Kitasatosporales</taxon>
        <taxon>Streptomycetaceae</taxon>
        <taxon>Streptomyces</taxon>
    </lineage>
</organism>
<dbReference type="NCBIfam" id="NF046119">
    <property type="entry name" value="memb_SCO4225"/>
    <property type="match status" value="1"/>
</dbReference>
<protein>
    <recommendedName>
        <fullName evidence="4">Integral membrane protein</fullName>
    </recommendedName>
</protein>
<feature type="transmembrane region" description="Helical" evidence="1">
    <location>
        <begin position="41"/>
        <end position="60"/>
    </location>
</feature>
<feature type="transmembrane region" description="Helical" evidence="1">
    <location>
        <begin position="72"/>
        <end position="93"/>
    </location>
</feature>
<evidence type="ECO:0000313" key="3">
    <source>
        <dbReference type="Proteomes" id="UP000660554"/>
    </source>
</evidence>
<evidence type="ECO:0000313" key="2">
    <source>
        <dbReference type="EMBL" id="GHI17642.1"/>
    </source>
</evidence>
<dbReference type="RefSeq" id="WP_030658068.1">
    <property type="nucleotide sequence ID" value="NZ_BMRU01000012.1"/>
</dbReference>
<dbReference type="EMBL" id="BNDV01000017">
    <property type="protein sequence ID" value="GHI17642.1"/>
    <property type="molecule type" value="Genomic_DNA"/>
</dbReference>
<dbReference type="InterPro" id="IPR057702">
    <property type="entry name" value="DUF7942"/>
</dbReference>
<keyword evidence="3" id="KW-1185">Reference proteome</keyword>
<comment type="caution">
    <text evidence="2">The sequence shown here is derived from an EMBL/GenBank/DDBJ whole genome shotgun (WGS) entry which is preliminary data.</text>
</comment>
<reference evidence="3" key="1">
    <citation type="submission" date="2020-09" db="EMBL/GenBank/DDBJ databases">
        <title>Whole genome shotgun sequence of Streptomyces cinnamonensis NBRC 15873.</title>
        <authorList>
            <person name="Komaki H."/>
            <person name="Tamura T."/>
        </authorList>
    </citation>
    <scope>NUCLEOTIDE SEQUENCE [LARGE SCALE GENOMIC DNA]</scope>
    <source>
        <strain evidence="3">NBRC 15873</strain>
    </source>
</reference>
<dbReference type="Pfam" id="PF25637">
    <property type="entry name" value="DUF7942"/>
    <property type="match status" value="1"/>
</dbReference>
<dbReference type="Proteomes" id="UP000660554">
    <property type="component" value="Unassembled WGS sequence"/>
</dbReference>
<keyword evidence="1" id="KW-0812">Transmembrane</keyword>
<keyword evidence="1" id="KW-1133">Transmembrane helix</keyword>
<sequence>MRSGPVRTFAVVTFGNWLSGAYLGLAAFLLLIGAGDGGDQAAGLFALMLAVPTGAVLLSVVNSLGSWAQTDATIWCILAFSYLFQAFLLGLTVRAVRRGQNRVDL</sequence>
<evidence type="ECO:0008006" key="4">
    <source>
        <dbReference type="Google" id="ProtNLM"/>
    </source>
</evidence>
<proteinExistence type="predicted"/>